<protein>
    <recommendedName>
        <fullName evidence="2">Antitoxin</fullName>
    </recommendedName>
</protein>
<name>A0A6S6SMM2_9BACT</name>
<dbReference type="EMBL" id="CACVAZ010000018">
    <property type="protein sequence ID" value="CAA6804562.1"/>
    <property type="molecule type" value="Genomic_DNA"/>
</dbReference>
<accession>A0A6S6SMM2</accession>
<dbReference type="AlphaFoldDB" id="A0A6S6SMM2"/>
<dbReference type="InterPro" id="IPR045944">
    <property type="entry name" value="DUF6364"/>
</dbReference>
<proteinExistence type="predicted"/>
<reference evidence="1" key="1">
    <citation type="submission" date="2020-01" db="EMBL/GenBank/DDBJ databases">
        <authorList>
            <person name="Meier V. D."/>
            <person name="Meier V D."/>
        </authorList>
    </citation>
    <scope>NUCLEOTIDE SEQUENCE</scope>
    <source>
        <strain evidence="1">HLG_WM_MAG_02</strain>
    </source>
</reference>
<sequence length="85" mass="9655">MTSKITLYSEANLIAQIKAYAKEQNTSVSKIVNEFFSNLLETSKDNKDTNTNKKSKITDTLVGVIPEAKAVDIVDYKRHLEEKYQ</sequence>
<evidence type="ECO:0000313" key="1">
    <source>
        <dbReference type="EMBL" id="CAA6804562.1"/>
    </source>
</evidence>
<evidence type="ECO:0008006" key="2">
    <source>
        <dbReference type="Google" id="ProtNLM"/>
    </source>
</evidence>
<gene>
    <name evidence="1" type="ORF">HELGO_WM30116</name>
</gene>
<organism evidence="1">
    <name type="scientific">uncultured Sulfurovum sp</name>
    <dbReference type="NCBI Taxonomy" id="269237"/>
    <lineage>
        <taxon>Bacteria</taxon>
        <taxon>Pseudomonadati</taxon>
        <taxon>Campylobacterota</taxon>
        <taxon>Epsilonproteobacteria</taxon>
        <taxon>Campylobacterales</taxon>
        <taxon>Sulfurovaceae</taxon>
        <taxon>Sulfurovum</taxon>
        <taxon>environmental samples</taxon>
    </lineage>
</organism>
<dbReference type="Pfam" id="PF19891">
    <property type="entry name" value="DUF6364"/>
    <property type="match status" value="1"/>
</dbReference>